<evidence type="ECO:0000259" key="2">
    <source>
        <dbReference type="Pfam" id="PF08327"/>
    </source>
</evidence>
<evidence type="ECO:0000313" key="4">
    <source>
        <dbReference type="Proteomes" id="UP001224122"/>
    </source>
</evidence>
<comment type="similarity">
    <text evidence="1">Belongs to the AHA1 family.</text>
</comment>
<dbReference type="InterPro" id="IPR013538">
    <property type="entry name" value="ASHA1/2-like_C"/>
</dbReference>
<reference evidence="3 4" key="1">
    <citation type="submission" date="2023-07" db="EMBL/GenBank/DDBJ databases">
        <title>Genomic Encyclopedia of Type Strains, Phase IV (KMG-IV): sequencing the most valuable type-strain genomes for metagenomic binning, comparative biology and taxonomic classification.</title>
        <authorList>
            <person name="Goeker M."/>
        </authorList>
    </citation>
    <scope>NUCLEOTIDE SEQUENCE [LARGE SCALE GENOMIC DNA]</scope>
    <source>
        <strain evidence="3 4">DSM 27594</strain>
    </source>
</reference>
<comment type="caution">
    <text evidence="3">The sequence shown here is derived from an EMBL/GenBank/DDBJ whole genome shotgun (WGS) entry which is preliminary data.</text>
</comment>
<dbReference type="InterPro" id="IPR023393">
    <property type="entry name" value="START-like_dom_sf"/>
</dbReference>
<dbReference type="RefSeq" id="WP_307407692.1">
    <property type="nucleotide sequence ID" value="NZ_JAUSTW010000003.1"/>
</dbReference>
<organism evidence="3 4">
    <name type="scientific">Neobacillus ginsengisoli</name>
    <dbReference type="NCBI Taxonomy" id="904295"/>
    <lineage>
        <taxon>Bacteria</taxon>
        <taxon>Bacillati</taxon>
        <taxon>Bacillota</taxon>
        <taxon>Bacilli</taxon>
        <taxon>Bacillales</taxon>
        <taxon>Bacillaceae</taxon>
        <taxon>Neobacillus</taxon>
    </lineage>
</organism>
<evidence type="ECO:0000256" key="1">
    <source>
        <dbReference type="ARBA" id="ARBA00006817"/>
    </source>
</evidence>
<name>A0ABT9XU88_9BACI</name>
<dbReference type="Gene3D" id="3.30.530.20">
    <property type="match status" value="1"/>
</dbReference>
<dbReference type="SUPFAM" id="SSF55961">
    <property type="entry name" value="Bet v1-like"/>
    <property type="match status" value="1"/>
</dbReference>
<feature type="domain" description="Activator of Hsp90 ATPase homologue 1/2-like C-terminal" evidence="2">
    <location>
        <begin position="14"/>
        <end position="137"/>
    </location>
</feature>
<dbReference type="Proteomes" id="UP001224122">
    <property type="component" value="Unassembled WGS sequence"/>
</dbReference>
<proteinExistence type="inferred from homology"/>
<gene>
    <name evidence="3" type="ORF">J2S10_002278</name>
</gene>
<dbReference type="CDD" id="cd08893">
    <property type="entry name" value="SRPBCC_CalC_Aha1-like_GntR-HTH"/>
    <property type="match status" value="1"/>
</dbReference>
<keyword evidence="4" id="KW-1185">Reference proteome</keyword>
<protein>
    <submittedName>
        <fullName evidence="3">Uncharacterized protein YndB with AHSA1/START domain</fullName>
    </submittedName>
</protein>
<dbReference type="Pfam" id="PF08327">
    <property type="entry name" value="AHSA1"/>
    <property type="match status" value="1"/>
</dbReference>
<sequence length="146" mass="16712">MEKSKFVYVTYISTTPEILWNALLDPKMTEQYWQHENVSDWQQGSNWEHRRFDNGAILLVGKILESTPPNRLVLTWADPADAKQEENHSRVMFAIDPISDVVRLTVTHDQLAPGSGMVEDISEGWPKVLSSLKSLLEVGKPLPRLW</sequence>
<accession>A0ABT9XU88</accession>
<dbReference type="EMBL" id="JAUSTW010000003">
    <property type="protein sequence ID" value="MDQ0199120.1"/>
    <property type="molecule type" value="Genomic_DNA"/>
</dbReference>
<evidence type="ECO:0000313" key="3">
    <source>
        <dbReference type="EMBL" id="MDQ0199120.1"/>
    </source>
</evidence>